<feature type="signal peptide" evidence="4">
    <location>
        <begin position="1"/>
        <end position="22"/>
    </location>
</feature>
<dbReference type="Proteomes" id="UP000472271">
    <property type="component" value="Chromosome 1"/>
</dbReference>
<feature type="chain" id="PRO_5025534749" evidence="4">
    <location>
        <begin position="23"/>
        <end position="119"/>
    </location>
</feature>
<dbReference type="PANTHER" id="PTHR10786">
    <property type="entry name" value="CHOLECYSTOKININ"/>
    <property type="match status" value="1"/>
</dbReference>
<dbReference type="InterPro" id="IPR001651">
    <property type="entry name" value="Gastrin/CCK"/>
</dbReference>
<gene>
    <name evidence="6" type="primary">LOC115427026</name>
</gene>
<organism evidence="6 7">
    <name type="scientific">Sphaeramia orbicularis</name>
    <name type="common">orbiculate cardinalfish</name>
    <dbReference type="NCBI Taxonomy" id="375764"/>
    <lineage>
        <taxon>Eukaryota</taxon>
        <taxon>Metazoa</taxon>
        <taxon>Chordata</taxon>
        <taxon>Craniata</taxon>
        <taxon>Vertebrata</taxon>
        <taxon>Euteleostomi</taxon>
        <taxon>Actinopterygii</taxon>
        <taxon>Neopterygii</taxon>
        <taxon>Teleostei</taxon>
        <taxon>Neoteleostei</taxon>
        <taxon>Acanthomorphata</taxon>
        <taxon>Gobiaria</taxon>
        <taxon>Kurtiformes</taxon>
        <taxon>Apogonoidei</taxon>
        <taxon>Apogonidae</taxon>
        <taxon>Apogoninae</taxon>
        <taxon>Sphaeramia</taxon>
    </lineage>
</organism>
<sequence length="119" mass="13574">MYGKGAAVFALLAVLLVSTTASAPERSAPEDADDRNILHKLQTRRDKVRESLGRQDVPSQTARMARRTHLSEDEREIMTKQIMQAISDLMNSECMTDRDYQGWVDFGRRDVEMGREMNV</sequence>
<dbReference type="AlphaFoldDB" id="A0A673CFF1"/>
<dbReference type="PANTHER" id="PTHR10786:SF0">
    <property type="entry name" value="CHOLECYSTOKININ"/>
    <property type="match status" value="1"/>
</dbReference>
<reference evidence="6" key="3">
    <citation type="submission" date="2025-09" db="UniProtKB">
        <authorList>
            <consortium name="Ensembl"/>
        </authorList>
    </citation>
    <scope>IDENTIFICATION</scope>
</reference>
<dbReference type="InParanoid" id="A0A673CFF1"/>
<feature type="compositionally biased region" description="Basic and acidic residues" evidence="3">
    <location>
        <begin position="43"/>
        <end position="53"/>
    </location>
</feature>
<proteinExistence type="predicted"/>
<evidence type="ECO:0000259" key="5">
    <source>
        <dbReference type="Pfam" id="PF00918"/>
    </source>
</evidence>
<dbReference type="GeneID" id="115427026"/>
<evidence type="ECO:0000256" key="4">
    <source>
        <dbReference type="SAM" id="SignalP"/>
    </source>
</evidence>
<dbReference type="RefSeq" id="XP_030001241.1">
    <property type="nucleotide sequence ID" value="XM_030145381.1"/>
</dbReference>
<evidence type="ECO:0000256" key="2">
    <source>
        <dbReference type="ARBA" id="ARBA00022815"/>
    </source>
</evidence>
<reference evidence="6" key="2">
    <citation type="submission" date="2025-08" db="UniProtKB">
        <authorList>
            <consortium name="Ensembl"/>
        </authorList>
    </citation>
    <scope>IDENTIFICATION</scope>
</reference>
<evidence type="ECO:0000313" key="6">
    <source>
        <dbReference type="Ensembl" id="ENSSORP00005052855.1"/>
    </source>
</evidence>
<dbReference type="Pfam" id="PF00918">
    <property type="entry name" value="Gastrin"/>
    <property type="match status" value="1"/>
</dbReference>
<accession>A0A673CFF1</accession>
<dbReference type="GO" id="GO:0030424">
    <property type="term" value="C:axon"/>
    <property type="evidence" value="ECO:0007669"/>
    <property type="project" value="TreeGrafter"/>
</dbReference>
<keyword evidence="2" id="KW-0027">Amidation</keyword>
<reference evidence="6" key="1">
    <citation type="submission" date="2019-06" db="EMBL/GenBank/DDBJ databases">
        <authorList>
            <consortium name="Wellcome Sanger Institute Data Sharing"/>
        </authorList>
    </citation>
    <scope>NUCLEOTIDE SEQUENCE [LARGE SCALE GENOMIC DNA]</scope>
</reference>
<keyword evidence="1" id="KW-0765">Sulfation</keyword>
<dbReference type="Ensembl" id="ENSSORT00005054107.1">
    <property type="protein sequence ID" value="ENSSORP00005052855.1"/>
    <property type="gene ID" value="ENSSORG00005023816.1"/>
</dbReference>
<feature type="domain" description="Gastrin/cholecystokinin peptide hormone" evidence="5">
    <location>
        <begin position="5"/>
        <end position="112"/>
    </location>
</feature>
<feature type="region of interest" description="Disordered" evidence="3">
    <location>
        <begin position="43"/>
        <end position="70"/>
    </location>
</feature>
<keyword evidence="7" id="KW-1185">Reference proteome</keyword>
<name>A0A673CFF1_9TELE</name>
<keyword evidence="4" id="KW-0732">Signal</keyword>
<dbReference type="GO" id="GO:0005184">
    <property type="term" value="F:neuropeptide hormone activity"/>
    <property type="evidence" value="ECO:0007669"/>
    <property type="project" value="InterPro"/>
</dbReference>
<evidence type="ECO:0000256" key="1">
    <source>
        <dbReference type="ARBA" id="ARBA00022641"/>
    </source>
</evidence>
<evidence type="ECO:0000256" key="3">
    <source>
        <dbReference type="SAM" id="MobiDB-lite"/>
    </source>
</evidence>
<dbReference type="OrthoDB" id="9924917at2759"/>
<evidence type="ECO:0000313" key="7">
    <source>
        <dbReference type="Proteomes" id="UP000472271"/>
    </source>
</evidence>
<dbReference type="InterPro" id="IPR015499">
    <property type="entry name" value="CCK-like"/>
</dbReference>
<dbReference type="GO" id="GO:0005615">
    <property type="term" value="C:extracellular space"/>
    <property type="evidence" value="ECO:0007669"/>
    <property type="project" value="TreeGrafter"/>
</dbReference>
<dbReference type="GO" id="GO:0007586">
    <property type="term" value="P:digestion"/>
    <property type="evidence" value="ECO:0007669"/>
    <property type="project" value="InterPro"/>
</dbReference>
<protein>
    <submittedName>
        <fullName evidence="6">Gastrin/cholecystokinin-like peptide</fullName>
    </submittedName>
</protein>